<proteinExistence type="predicted"/>
<dbReference type="Proteomes" id="UP001341840">
    <property type="component" value="Unassembled WGS sequence"/>
</dbReference>
<protein>
    <submittedName>
        <fullName evidence="1">Uncharacterized protein</fullName>
    </submittedName>
</protein>
<name>A0ABU6TCT2_9FABA</name>
<sequence>MKSDHAKCLGKCNVFGDDCNWLIGLTLRKWKGLREGWVEVDDYVEYFHHLFWTFPPCVEAFKYYKPLTQQHQGGVGGSYLRLAPPSDYPVFCARHVATNFAQKFKPVDAMKLLMNAAYAKNEVDFDYWFRLLEAEDRAMDEWTNKMEKEHWTQYIDSG</sequence>
<dbReference type="EMBL" id="JASCZI010090788">
    <property type="protein sequence ID" value="MED6146527.1"/>
    <property type="molecule type" value="Genomic_DNA"/>
</dbReference>
<reference evidence="1 2" key="1">
    <citation type="journal article" date="2023" name="Plants (Basel)">
        <title>Bridging the Gap: Combining Genomics and Transcriptomics Approaches to Understand Stylosanthes scabra, an Orphan Legume from the Brazilian Caatinga.</title>
        <authorList>
            <person name="Ferreira-Neto J.R.C."/>
            <person name="da Silva M.D."/>
            <person name="Binneck E."/>
            <person name="de Melo N.F."/>
            <person name="da Silva R.H."/>
            <person name="de Melo A.L.T.M."/>
            <person name="Pandolfi V."/>
            <person name="Bustamante F.O."/>
            <person name="Brasileiro-Vidal A.C."/>
            <person name="Benko-Iseppon A.M."/>
        </authorList>
    </citation>
    <scope>NUCLEOTIDE SEQUENCE [LARGE SCALE GENOMIC DNA]</scope>
    <source>
        <tissue evidence="1">Leaves</tissue>
    </source>
</reference>
<organism evidence="1 2">
    <name type="scientific">Stylosanthes scabra</name>
    <dbReference type="NCBI Taxonomy" id="79078"/>
    <lineage>
        <taxon>Eukaryota</taxon>
        <taxon>Viridiplantae</taxon>
        <taxon>Streptophyta</taxon>
        <taxon>Embryophyta</taxon>
        <taxon>Tracheophyta</taxon>
        <taxon>Spermatophyta</taxon>
        <taxon>Magnoliopsida</taxon>
        <taxon>eudicotyledons</taxon>
        <taxon>Gunneridae</taxon>
        <taxon>Pentapetalae</taxon>
        <taxon>rosids</taxon>
        <taxon>fabids</taxon>
        <taxon>Fabales</taxon>
        <taxon>Fabaceae</taxon>
        <taxon>Papilionoideae</taxon>
        <taxon>50 kb inversion clade</taxon>
        <taxon>dalbergioids sensu lato</taxon>
        <taxon>Dalbergieae</taxon>
        <taxon>Pterocarpus clade</taxon>
        <taxon>Stylosanthes</taxon>
    </lineage>
</organism>
<evidence type="ECO:0000313" key="1">
    <source>
        <dbReference type="EMBL" id="MED6146527.1"/>
    </source>
</evidence>
<comment type="caution">
    <text evidence="1">The sequence shown here is derived from an EMBL/GenBank/DDBJ whole genome shotgun (WGS) entry which is preliminary data.</text>
</comment>
<accession>A0ABU6TCT2</accession>
<keyword evidence="2" id="KW-1185">Reference proteome</keyword>
<evidence type="ECO:0000313" key="2">
    <source>
        <dbReference type="Proteomes" id="UP001341840"/>
    </source>
</evidence>
<gene>
    <name evidence="1" type="ORF">PIB30_035229</name>
</gene>